<dbReference type="RefSeq" id="WP_184138056.1">
    <property type="nucleotide sequence ID" value="NZ_JACHFL010000030.1"/>
</dbReference>
<protein>
    <recommendedName>
        <fullName evidence="4">Fibronectin type-III domain-containing protein</fullName>
    </recommendedName>
</protein>
<dbReference type="AlphaFoldDB" id="A0A7W8K2P6"/>
<evidence type="ECO:0008006" key="4">
    <source>
        <dbReference type="Google" id="ProtNLM"/>
    </source>
</evidence>
<dbReference type="PROSITE" id="PS51257">
    <property type="entry name" value="PROKAR_LIPOPROTEIN"/>
    <property type="match status" value="1"/>
</dbReference>
<reference evidence="2 3" key="1">
    <citation type="submission" date="2020-08" db="EMBL/GenBank/DDBJ databases">
        <title>Genomic Encyclopedia of Type Strains, Phase IV (KMG-IV): sequencing the most valuable type-strain genomes for metagenomic binning, comparative biology and taxonomic classification.</title>
        <authorList>
            <person name="Goeker M."/>
        </authorList>
    </citation>
    <scope>NUCLEOTIDE SEQUENCE [LARGE SCALE GENOMIC DNA]</scope>
    <source>
        <strain evidence="2 3">DSM 27939</strain>
    </source>
</reference>
<organism evidence="2 3">
    <name type="scientific">Deinococcus humi</name>
    <dbReference type="NCBI Taxonomy" id="662880"/>
    <lineage>
        <taxon>Bacteria</taxon>
        <taxon>Thermotogati</taxon>
        <taxon>Deinococcota</taxon>
        <taxon>Deinococci</taxon>
        <taxon>Deinococcales</taxon>
        <taxon>Deinococcaceae</taxon>
        <taxon>Deinococcus</taxon>
    </lineage>
</organism>
<sequence>MRTYGGLILISSLLLTSCNSPAVVQPEPKKDPTPVLQLAAGTFVTQSIEKIGTSLLVSLALSDGRALTENTQVTITGPAGWNQDEPEPRVLTVGANLYGTYFMSTGMAPVAGVYKVSATIAGQTYTATSGQIKPASVLKTAAPIIATDDGTQVTVSWPPVDGAALYLHRVYPTQADASGERPLVTAANIATQNIPVTFPSSALTPNTSYDIGVLAFSRVVDFRKNINVPTQFNASNTYITQPLFRKP</sequence>
<dbReference type="EMBL" id="JACHFL010000030">
    <property type="protein sequence ID" value="MBB5366189.1"/>
    <property type="molecule type" value="Genomic_DNA"/>
</dbReference>
<evidence type="ECO:0000256" key="1">
    <source>
        <dbReference type="SAM" id="SignalP"/>
    </source>
</evidence>
<dbReference type="Proteomes" id="UP000552709">
    <property type="component" value="Unassembled WGS sequence"/>
</dbReference>
<feature type="signal peptide" evidence="1">
    <location>
        <begin position="1"/>
        <end position="22"/>
    </location>
</feature>
<feature type="chain" id="PRO_5031422968" description="Fibronectin type-III domain-containing protein" evidence="1">
    <location>
        <begin position="23"/>
        <end position="247"/>
    </location>
</feature>
<gene>
    <name evidence="2" type="ORF">HNQ08_005318</name>
</gene>
<keyword evidence="1" id="KW-0732">Signal</keyword>
<comment type="caution">
    <text evidence="2">The sequence shown here is derived from an EMBL/GenBank/DDBJ whole genome shotgun (WGS) entry which is preliminary data.</text>
</comment>
<accession>A0A7W8K2P6</accession>
<evidence type="ECO:0000313" key="2">
    <source>
        <dbReference type="EMBL" id="MBB5366189.1"/>
    </source>
</evidence>
<proteinExistence type="predicted"/>
<evidence type="ECO:0000313" key="3">
    <source>
        <dbReference type="Proteomes" id="UP000552709"/>
    </source>
</evidence>
<keyword evidence="3" id="KW-1185">Reference proteome</keyword>
<name>A0A7W8K2P6_9DEIO</name>